<keyword evidence="1" id="KW-0500">Molybdenum</keyword>
<reference evidence="5 6" key="1">
    <citation type="submission" date="2019-02" db="EMBL/GenBank/DDBJ databases">
        <title>Deep-cultivation of Planctomycetes and their phenomic and genomic characterization uncovers novel biology.</title>
        <authorList>
            <person name="Wiegand S."/>
            <person name="Jogler M."/>
            <person name="Boedeker C."/>
            <person name="Pinto D."/>
            <person name="Vollmers J."/>
            <person name="Rivas-Marin E."/>
            <person name="Kohn T."/>
            <person name="Peeters S.H."/>
            <person name="Heuer A."/>
            <person name="Rast P."/>
            <person name="Oberbeckmann S."/>
            <person name="Bunk B."/>
            <person name="Jeske O."/>
            <person name="Meyerdierks A."/>
            <person name="Storesund J.E."/>
            <person name="Kallscheuer N."/>
            <person name="Luecker S."/>
            <person name="Lage O.M."/>
            <person name="Pohl T."/>
            <person name="Merkel B.J."/>
            <person name="Hornburger P."/>
            <person name="Mueller R.-W."/>
            <person name="Bruemmer F."/>
            <person name="Labrenz M."/>
            <person name="Spormann A.M."/>
            <person name="Op den Camp H."/>
            <person name="Overmann J."/>
            <person name="Amann R."/>
            <person name="Jetten M.S.M."/>
            <person name="Mascher T."/>
            <person name="Medema M.H."/>
            <person name="Devos D.P."/>
            <person name="Kaster A.-K."/>
            <person name="Ovreas L."/>
            <person name="Rohde M."/>
            <person name="Galperin M.Y."/>
            <person name="Jogler C."/>
        </authorList>
    </citation>
    <scope>NUCLEOTIDE SEQUENCE [LARGE SCALE GENOMIC DNA]</scope>
    <source>
        <strain evidence="5 6">CA12</strain>
    </source>
</reference>
<dbReference type="PANTHER" id="PTHR11908:SF132">
    <property type="entry name" value="ALDEHYDE OXIDASE 1-RELATED"/>
    <property type="match status" value="1"/>
</dbReference>
<dbReference type="AlphaFoldDB" id="A0A517PDI7"/>
<dbReference type="Pfam" id="PF01315">
    <property type="entry name" value="Ald_Xan_dh_C"/>
    <property type="match status" value="1"/>
</dbReference>
<feature type="region of interest" description="Disordered" evidence="3">
    <location>
        <begin position="15"/>
        <end position="36"/>
    </location>
</feature>
<dbReference type="KEGG" id="acaf:CA12_35580"/>
<dbReference type="InterPro" id="IPR000674">
    <property type="entry name" value="Ald_Oxase/Xan_DH_a/b"/>
</dbReference>
<dbReference type="GO" id="GO:0004854">
    <property type="term" value="F:xanthine dehydrogenase activity"/>
    <property type="evidence" value="ECO:0007669"/>
    <property type="project" value="UniProtKB-EC"/>
</dbReference>
<dbReference type="InterPro" id="IPR036856">
    <property type="entry name" value="Ald_Oxase/Xan_DH_a/b_sf"/>
</dbReference>
<evidence type="ECO:0000256" key="1">
    <source>
        <dbReference type="ARBA" id="ARBA00022505"/>
    </source>
</evidence>
<dbReference type="InterPro" id="IPR008274">
    <property type="entry name" value="AldOxase/xan_DH_MoCoBD1"/>
</dbReference>
<evidence type="ECO:0000313" key="6">
    <source>
        <dbReference type="Proteomes" id="UP000318741"/>
    </source>
</evidence>
<proteinExistence type="predicted"/>
<dbReference type="InterPro" id="IPR016208">
    <property type="entry name" value="Ald_Oxase/xanthine_DH-like"/>
</dbReference>
<dbReference type="Gene3D" id="3.90.1170.50">
    <property type="entry name" value="Aldehyde oxidase/xanthine dehydrogenase, a/b hammerhead"/>
    <property type="match status" value="1"/>
</dbReference>
<name>A0A517PDI7_9PLAN</name>
<dbReference type="Pfam" id="PF20256">
    <property type="entry name" value="MoCoBD_2"/>
    <property type="match status" value="1"/>
</dbReference>
<protein>
    <submittedName>
        <fullName evidence="5">Xanthine dehydrogenase molybdenum-binding subunit</fullName>
        <ecNumber evidence="5">1.17.1.4</ecNumber>
    </submittedName>
</protein>
<evidence type="ECO:0000259" key="4">
    <source>
        <dbReference type="SMART" id="SM01008"/>
    </source>
</evidence>
<keyword evidence="2 5" id="KW-0560">Oxidoreductase</keyword>
<accession>A0A517PDI7</accession>
<evidence type="ECO:0000313" key="5">
    <source>
        <dbReference type="EMBL" id="QDT17434.1"/>
    </source>
</evidence>
<dbReference type="Pfam" id="PF02738">
    <property type="entry name" value="MoCoBD_1"/>
    <property type="match status" value="1"/>
</dbReference>
<feature type="domain" description="Aldehyde oxidase/xanthine dehydrogenase a/b hammerhead" evidence="4">
    <location>
        <begin position="38"/>
        <end position="160"/>
    </location>
</feature>
<dbReference type="OrthoDB" id="221297at2"/>
<organism evidence="5 6">
    <name type="scientific">Alienimonas californiensis</name>
    <dbReference type="NCBI Taxonomy" id="2527989"/>
    <lineage>
        <taxon>Bacteria</taxon>
        <taxon>Pseudomonadati</taxon>
        <taxon>Planctomycetota</taxon>
        <taxon>Planctomycetia</taxon>
        <taxon>Planctomycetales</taxon>
        <taxon>Planctomycetaceae</taxon>
        <taxon>Alienimonas</taxon>
    </lineage>
</organism>
<dbReference type="InterPro" id="IPR037165">
    <property type="entry name" value="AldOxase/xan_DH_Mopterin-bd_sf"/>
</dbReference>
<dbReference type="RefSeq" id="WP_145360306.1">
    <property type="nucleotide sequence ID" value="NZ_CP036265.1"/>
</dbReference>
<dbReference type="SUPFAM" id="SSF56003">
    <property type="entry name" value="Molybdenum cofactor-binding domain"/>
    <property type="match status" value="1"/>
</dbReference>
<keyword evidence="6" id="KW-1185">Reference proteome</keyword>
<dbReference type="SMART" id="SM01008">
    <property type="entry name" value="Ald_Xan_dh_C"/>
    <property type="match status" value="1"/>
</dbReference>
<dbReference type="EMBL" id="CP036265">
    <property type="protein sequence ID" value="QDT17434.1"/>
    <property type="molecule type" value="Genomic_DNA"/>
</dbReference>
<sequence length="767" mass="81227">MFFADQPDTAFAPLPRLADDTGAVGKPRTRRTGRAKVTGTAAYTAERDGKHSPESFPGLLHAVAVPATIAKGRVTAIDASAAEAMAGVRHLLTPANSPKLKVPSGPPGLGFQSVEPAGPAGAESQEIVHAGQYVAAVIADTFEAARDGALAVKVSYEADPNPLIAVESVNGTQERPKSLMGDPPVMEEGDAEAALREATLRVDQQFKTDPNHHNPIEPHATIAVFGKGEDGGETLSVRDTTQNLYGTRSSLAEAFGLKPEQVEVVCEYVGGAFGSKGVMWPQALLACKCAKLAGAPVKLVVTRRQLYGGTGYRSPTLQRVALGAKEDGTLTSIVHEGFTVTSIRDDYSDAVVMATKILYAAPNRRLAQRMGRVNTQLPTFMRAPAETPGMFPLECAMDELAEAAGLDPVELRLRNEPKEDPTTGKPFSNRQFVRCLQAGAERFGWADRPLQPRQRRDGRWLIGTGVAAATYPAFGFPTEVELTIRADGGVRALCATHELGTGTATVQEQTAADLLGVPAGRVTFELGTTAYPKGGVSGGSATTLSVGSALRDAAEKLKAALLKHAPKDSPLAGAKPADVTFASGKLVVTESEKGLPLEDLIEQSGREELSARGSYAPGKSDYSKHSFGATFVEVGVDEEFGLVRVRRMLGCYACGTILNRKLGRSQFLGGMVMGIGSGLLEVTHHDTRLARWTNDNLAEYHVPVNADVPDLDVMWIDDPDFNASPIGAKGIGEIGITGVNAALANAVWHATGRRHRSCPVTPEMVMA</sequence>
<dbReference type="InterPro" id="IPR046867">
    <property type="entry name" value="AldOxase/xan_DH_MoCoBD2"/>
</dbReference>
<gene>
    <name evidence="5" type="primary">xdhA</name>
    <name evidence="5" type="ORF">CA12_35580</name>
</gene>
<dbReference type="Proteomes" id="UP000318741">
    <property type="component" value="Chromosome"/>
</dbReference>
<evidence type="ECO:0000256" key="2">
    <source>
        <dbReference type="ARBA" id="ARBA00023002"/>
    </source>
</evidence>
<dbReference type="Gene3D" id="3.30.365.10">
    <property type="entry name" value="Aldehyde oxidase/xanthine dehydrogenase, molybdopterin binding domain"/>
    <property type="match status" value="4"/>
</dbReference>
<dbReference type="GO" id="GO:0005506">
    <property type="term" value="F:iron ion binding"/>
    <property type="evidence" value="ECO:0007669"/>
    <property type="project" value="InterPro"/>
</dbReference>
<evidence type="ECO:0000256" key="3">
    <source>
        <dbReference type="SAM" id="MobiDB-lite"/>
    </source>
</evidence>
<dbReference type="EC" id="1.17.1.4" evidence="5"/>
<dbReference type="PANTHER" id="PTHR11908">
    <property type="entry name" value="XANTHINE DEHYDROGENASE"/>
    <property type="match status" value="1"/>
</dbReference>
<dbReference type="SUPFAM" id="SSF54665">
    <property type="entry name" value="CO dehydrogenase molybdoprotein N-domain-like"/>
    <property type="match status" value="1"/>
</dbReference>